<evidence type="ECO:0000313" key="1">
    <source>
        <dbReference type="EMBL" id="CAG7784937.1"/>
    </source>
</evidence>
<proteinExistence type="predicted"/>
<accession>A0A8J2KHJ4</accession>
<dbReference type="EMBL" id="CAJVCH010286283">
    <property type="protein sequence ID" value="CAG7784937.1"/>
    <property type="molecule type" value="Genomic_DNA"/>
</dbReference>
<sequence>MEQPSRSPKLLLRQSPEKIINCAKKDNMPENWLTSESICGLRTRGPALEFLMRLHLLSKSIGNEEFYHQRSYTWQKIISTLLCEIFSYGKSDPVYSVVSFPTGVKHEGDPMDRVHCTESNPSSYPKLSWRIPPPPLIFHIFAYKWDEGTSHPYRD</sequence>
<organism evidence="1 2">
    <name type="scientific">Allacma fusca</name>
    <dbReference type="NCBI Taxonomy" id="39272"/>
    <lineage>
        <taxon>Eukaryota</taxon>
        <taxon>Metazoa</taxon>
        <taxon>Ecdysozoa</taxon>
        <taxon>Arthropoda</taxon>
        <taxon>Hexapoda</taxon>
        <taxon>Collembola</taxon>
        <taxon>Symphypleona</taxon>
        <taxon>Sminthuridae</taxon>
        <taxon>Allacma</taxon>
    </lineage>
</organism>
<protein>
    <submittedName>
        <fullName evidence="1">Uncharacterized protein</fullName>
    </submittedName>
</protein>
<evidence type="ECO:0000313" key="2">
    <source>
        <dbReference type="Proteomes" id="UP000708208"/>
    </source>
</evidence>
<dbReference type="AlphaFoldDB" id="A0A8J2KHJ4"/>
<dbReference type="Proteomes" id="UP000708208">
    <property type="component" value="Unassembled WGS sequence"/>
</dbReference>
<reference evidence="1" key="1">
    <citation type="submission" date="2021-06" db="EMBL/GenBank/DDBJ databases">
        <authorList>
            <person name="Hodson N. C."/>
            <person name="Mongue J. A."/>
            <person name="Jaron S. K."/>
        </authorList>
    </citation>
    <scope>NUCLEOTIDE SEQUENCE</scope>
</reference>
<comment type="caution">
    <text evidence="1">The sequence shown here is derived from an EMBL/GenBank/DDBJ whole genome shotgun (WGS) entry which is preliminary data.</text>
</comment>
<gene>
    <name evidence="1" type="ORF">AFUS01_LOCUS23595</name>
</gene>
<name>A0A8J2KHJ4_9HEXA</name>
<keyword evidence="2" id="KW-1185">Reference proteome</keyword>